<dbReference type="PANTHER" id="PTHR24362:SF309">
    <property type="entry name" value="PROTEIN KINASE DOMAIN-CONTAINING PROTEIN"/>
    <property type="match status" value="1"/>
</dbReference>
<evidence type="ECO:0000313" key="3">
    <source>
        <dbReference type="Proteomes" id="UP001608902"/>
    </source>
</evidence>
<dbReference type="PROSITE" id="PS50011">
    <property type="entry name" value="PROTEIN_KINASE_DOM"/>
    <property type="match status" value="1"/>
</dbReference>
<dbReference type="PANTHER" id="PTHR24362">
    <property type="entry name" value="SERINE/THREONINE-PROTEIN KINASE NEK"/>
    <property type="match status" value="1"/>
</dbReference>
<gene>
    <name evidence="2" type="ORF">AB6A40_010244</name>
</gene>
<accession>A0ABD6F304</accession>
<dbReference type="SMART" id="SM00220">
    <property type="entry name" value="S_TKc"/>
    <property type="match status" value="1"/>
</dbReference>
<protein>
    <recommendedName>
        <fullName evidence="1">Protein kinase domain-containing protein</fullName>
    </recommendedName>
</protein>
<dbReference type="AlphaFoldDB" id="A0ABD6F304"/>
<feature type="domain" description="Protein kinase" evidence="1">
    <location>
        <begin position="54"/>
        <end position="351"/>
    </location>
</feature>
<dbReference type="InterPro" id="IPR000719">
    <property type="entry name" value="Prot_kinase_dom"/>
</dbReference>
<name>A0ABD6F304_9BILA</name>
<dbReference type="Gene3D" id="1.10.510.10">
    <property type="entry name" value="Transferase(Phosphotransferase) domain 1"/>
    <property type="match status" value="1"/>
</dbReference>
<evidence type="ECO:0000313" key="2">
    <source>
        <dbReference type="EMBL" id="MFH4983535.1"/>
    </source>
</evidence>
<evidence type="ECO:0000259" key="1">
    <source>
        <dbReference type="PROSITE" id="PS50011"/>
    </source>
</evidence>
<comment type="caution">
    <text evidence="2">The sequence shown here is derived from an EMBL/GenBank/DDBJ whole genome shotgun (WGS) entry which is preliminary data.</text>
</comment>
<proteinExistence type="predicted"/>
<sequence>MESDSLEAFKGMASSAVPPGMIEMSGSVGNEQNDLHEAACAQTFVESLKKLDLWFHMDREGIGDDRSFVMNIDEDCIRITPSASKDSLPTPCTESKSNDSLTSIHPSEWLKGLVYPVYSKDGVRSIVKVSVRGGLESALLIEAKKLREKANEDVYLPHLTEWLCYPASSTNLLILRYYEHGSLENLLKKLEPVPMHRVHIARVMNGVATAIHYLHTKKIAHWSIRPSHILIDDQFYGRLTGLSSAWEIGDTNTQHRHQVRTNVEDVFRAPESGDKNADPLPQDMFAIGVILCRCLTGYLPKRNGINVDYEYIKSVCHTPVDPQVWKSVQLLMSSRLDLRPTAGAFLHCDWMEEARNNPIKQLFFF</sequence>
<dbReference type="Proteomes" id="UP001608902">
    <property type="component" value="Unassembled WGS sequence"/>
</dbReference>
<organism evidence="2 3">
    <name type="scientific">Gnathostoma spinigerum</name>
    <dbReference type="NCBI Taxonomy" id="75299"/>
    <lineage>
        <taxon>Eukaryota</taxon>
        <taxon>Metazoa</taxon>
        <taxon>Ecdysozoa</taxon>
        <taxon>Nematoda</taxon>
        <taxon>Chromadorea</taxon>
        <taxon>Rhabditida</taxon>
        <taxon>Spirurina</taxon>
        <taxon>Gnathostomatomorpha</taxon>
        <taxon>Gnathostomatoidea</taxon>
        <taxon>Gnathostomatidae</taxon>
        <taxon>Gnathostoma</taxon>
    </lineage>
</organism>
<dbReference type="SUPFAM" id="SSF56112">
    <property type="entry name" value="Protein kinase-like (PK-like)"/>
    <property type="match status" value="1"/>
</dbReference>
<reference evidence="2 3" key="1">
    <citation type="submission" date="2024-08" db="EMBL/GenBank/DDBJ databases">
        <title>Gnathostoma spinigerum genome.</title>
        <authorList>
            <person name="Gonzalez-Bertolin B."/>
            <person name="Monzon S."/>
            <person name="Zaballos A."/>
            <person name="Jimenez P."/>
            <person name="Dekumyoy P."/>
            <person name="Varona S."/>
            <person name="Cuesta I."/>
            <person name="Sumanam S."/>
            <person name="Adisakwattana P."/>
            <person name="Gasser R.B."/>
            <person name="Hernandez-Gonzalez A."/>
            <person name="Young N.D."/>
            <person name="Perteguer M.J."/>
        </authorList>
    </citation>
    <scope>NUCLEOTIDE SEQUENCE [LARGE SCALE GENOMIC DNA]</scope>
    <source>
        <strain evidence="2">AL3</strain>
        <tissue evidence="2">Liver</tissue>
    </source>
</reference>
<dbReference type="EMBL" id="JBGFUD010012717">
    <property type="protein sequence ID" value="MFH4983535.1"/>
    <property type="molecule type" value="Genomic_DNA"/>
</dbReference>
<keyword evidence="3" id="KW-1185">Reference proteome</keyword>
<dbReference type="InterPro" id="IPR011009">
    <property type="entry name" value="Kinase-like_dom_sf"/>
</dbReference>
<dbReference type="Pfam" id="PF00069">
    <property type="entry name" value="Pkinase"/>
    <property type="match status" value="1"/>
</dbReference>